<accession>A0ABQ6C3L9</accession>
<dbReference type="Pfam" id="PF06891">
    <property type="entry name" value="P2_Phage_GpR"/>
    <property type="match status" value="1"/>
</dbReference>
<dbReference type="Proteomes" id="UP001156903">
    <property type="component" value="Unassembled WGS sequence"/>
</dbReference>
<keyword evidence="2" id="KW-1185">Reference proteome</keyword>
<reference evidence="2" key="1">
    <citation type="journal article" date="2019" name="Int. J. Syst. Evol. Microbiol.">
        <title>The Global Catalogue of Microorganisms (GCM) 10K type strain sequencing project: providing services to taxonomists for standard genome sequencing and annotation.</title>
        <authorList>
            <consortium name="The Broad Institute Genomics Platform"/>
            <consortium name="The Broad Institute Genome Sequencing Center for Infectious Disease"/>
            <person name="Wu L."/>
            <person name="Ma J."/>
        </authorList>
    </citation>
    <scope>NUCLEOTIDE SEQUENCE [LARGE SCALE GENOMIC DNA]</scope>
    <source>
        <strain evidence="2">NBRC 109341</strain>
    </source>
</reference>
<protein>
    <recommendedName>
        <fullName evidence="3">Phage tail protein</fullName>
    </recommendedName>
</protein>
<name>A0ABQ6C3L9_9BURK</name>
<organism evidence="1 2">
    <name type="scientific">Hydrogenophaga electricum</name>
    <dbReference type="NCBI Taxonomy" id="1230953"/>
    <lineage>
        <taxon>Bacteria</taxon>
        <taxon>Pseudomonadati</taxon>
        <taxon>Pseudomonadota</taxon>
        <taxon>Betaproteobacteria</taxon>
        <taxon>Burkholderiales</taxon>
        <taxon>Comamonadaceae</taxon>
        <taxon>Hydrogenophaga</taxon>
    </lineage>
</organism>
<evidence type="ECO:0000313" key="2">
    <source>
        <dbReference type="Proteomes" id="UP001156903"/>
    </source>
</evidence>
<evidence type="ECO:0000313" key="1">
    <source>
        <dbReference type="EMBL" id="GLS13589.1"/>
    </source>
</evidence>
<sequence length="127" mass="13753">MSKLQQLRAAVLAATTTPALEPDQLHTFIRDGRIKDTGAGLRYEGTAVVIVQDLIGSPHPIARALALWLRTNETEALDALQFEVDVIDHQKVDVRFDVPFSEAVVFDGGEFAACAAAVPDPDTFLPP</sequence>
<proteinExistence type="predicted"/>
<evidence type="ECO:0008006" key="3">
    <source>
        <dbReference type="Google" id="ProtNLM"/>
    </source>
</evidence>
<dbReference type="InterPro" id="IPR009678">
    <property type="entry name" value="Phage_tail_completion_R"/>
</dbReference>
<dbReference type="EMBL" id="BSPB01000005">
    <property type="protein sequence ID" value="GLS13589.1"/>
    <property type="molecule type" value="Genomic_DNA"/>
</dbReference>
<comment type="caution">
    <text evidence="1">The sequence shown here is derived from an EMBL/GenBank/DDBJ whole genome shotgun (WGS) entry which is preliminary data.</text>
</comment>
<dbReference type="RefSeq" id="WP_284306936.1">
    <property type="nucleotide sequence ID" value="NZ_BSPB01000005.1"/>
</dbReference>
<gene>
    <name evidence="1" type="ORF">GCM10007935_10190</name>
</gene>